<dbReference type="Pfam" id="PF07973">
    <property type="entry name" value="tRNA_SAD"/>
    <property type="match status" value="1"/>
</dbReference>
<dbReference type="GO" id="GO:0046872">
    <property type="term" value="F:metal ion binding"/>
    <property type="evidence" value="ECO:0007669"/>
    <property type="project" value="UniProtKB-KW"/>
</dbReference>
<dbReference type="FunFam" id="3.30.930.10:FF:000002">
    <property type="entry name" value="Threonine--tRNA ligase"/>
    <property type="match status" value="1"/>
</dbReference>
<reference evidence="14 15" key="1">
    <citation type="journal article" date="2016" name="Nat. Commun.">
        <title>Thousands of microbial genomes shed light on interconnected biogeochemical processes in an aquifer system.</title>
        <authorList>
            <person name="Anantharaman K."/>
            <person name="Brown C.T."/>
            <person name="Hug L.A."/>
            <person name="Sharon I."/>
            <person name="Castelle C.J."/>
            <person name="Probst A.J."/>
            <person name="Thomas B.C."/>
            <person name="Singh A."/>
            <person name="Wilkins M.J."/>
            <person name="Karaoz U."/>
            <person name="Brodie E.L."/>
            <person name="Williams K.H."/>
            <person name="Hubbard S.S."/>
            <person name="Banfield J.F."/>
        </authorList>
    </citation>
    <scope>NUCLEOTIDE SEQUENCE [LARGE SCALE GENOMIC DNA]</scope>
</reference>
<keyword evidence="10 12" id="KW-0030">Aminoacyl-tRNA synthetase</keyword>
<dbReference type="GO" id="GO:0006435">
    <property type="term" value="P:threonyl-tRNA aminoacylation"/>
    <property type="evidence" value="ECO:0007669"/>
    <property type="project" value="UniProtKB-UniRule"/>
</dbReference>
<evidence type="ECO:0000256" key="7">
    <source>
        <dbReference type="ARBA" id="ARBA00022840"/>
    </source>
</evidence>
<evidence type="ECO:0000256" key="3">
    <source>
        <dbReference type="ARBA" id="ARBA00022598"/>
    </source>
</evidence>
<keyword evidence="5 12" id="KW-0547">Nucleotide-binding</keyword>
<dbReference type="InterPro" id="IPR002314">
    <property type="entry name" value="aa-tRNA-synt_IIb"/>
</dbReference>
<dbReference type="InterPro" id="IPR036621">
    <property type="entry name" value="Anticodon-bd_dom_sf"/>
</dbReference>
<dbReference type="InterPro" id="IPR012947">
    <property type="entry name" value="tRNA_SAD"/>
</dbReference>
<evidence type="ECO:0000313" key="14">
    <source>
        <dbReference type="EMBL" id="OGK57384.1"/>
    </source>
</evidence>
<dbReference type="PROSITE" id="PS50862">
    <property type="entry name" value="AA_TRNA_LIGASE_II"/>
    <property type="match status" value="1"/>
</dbReference>
<accession>A0A1F7JP71</accession>
<evidence type="ECO:0000313" key="15">
    <source>
        <dbReference type="Proteomes" id="UP000176376"/>
    </source>
</evidence>
<dbReference type="AlphaFoldDB" id="A0A1F7JP71"/>
<evidence type="ECO:0000256" key="9">
    <source>
        <dbReference type="ARBA" id="ARBA00022917"/>
    </source>
</evidence>
<keyword evidence="9 12" id="KW-0648">Protein biosynthesis</keyword>
<evidence type="ECO:0000256" key="10">
    <source>
        <dbReference type="ARBA" id="ARBA00023146"/>
    </source>
</evidence>
<evidence type="ECO:0000256" key="1">
    <source>
        <dbReference type="ARBA" id="ARBA00008226"/>
    </source>
</evidence>
<dbReference type="GO" id="GO:0005524">
    <property type="term" value="F:ATP binding"/>
    <property type="evidence" value="ECO:0007669"/>
    <property type="project" value="UniProtKB-UniRule"/>
</dbReference>
<evidence type="ECO:0000256" key="11">
    <source>
        <dbReference type="ARBA" id="ARBA00049515"/>
    </source>
</evidence>
<proteinExistence type="inferred from homology"/>
<dbReference type="GO" id="GO:0005737">
    <property type="term" value="C:cytoplasm"/>
    <property type="evidence" value="ECO:0007669"/>
    <property type="project" value="UniProtKB-SubCell"/>
</dbReference>
<dbReference type="EMBL" id="MGAY01000004">
    <property type="protein sequence ID" value="OGK57384.1"/>
    <property type="molecule type" value="Genomic_DNA"/>
</dbReference>
<dbReference type="Gene3D" id="3.40.50.800">
    <property type="entry name" value="Anticodon-binding domain"/>
    <property type="match status" value="1"/>
</dbReference>
<dbReference type="GO" id="GO:0000049">
    <property type="term" value="F:tRNA binding"/>
    <property type="evidence" value="ECO:0007669"/>
    <property type="project" value="UniProtKB-KW"/>
</dbReference>
<dbReference type="GO" id="GO:0004829">
    <property type="term" value="F:threonine-tRNA ligase activity"/>
    <property type="evidence" value="ECO:0007669"/>
    <property type="project" value="UniProtKB-UniRule"/>
</dbReference>
<keyword evidence="12" id="KW-0963">Cytoplasm</keyword>
<dbReference type="InterPro" id="IPR033728">
    <property type="entry name" value="ThrRS_core"/>
</dbReference>
<dbReference type="SUPFAM" id="SSF52954">
    <property type="entry name" value="Class II aaRS ABD-related"/>
    <property type="match status" value="1"/>
</dbReference>
<dbReference type="SUPFAM" id="SSF55186">
    <property type="entry name" value="ThrRS/AlaRS common domain"/>
    <property type="match status" value="1"/>
</dbReference>
<gene>
    <name evidence="12" type="primary">thrS</name>
    <name evidence="14" type="ORF">A3J15_01495</name>
</gene>
<dbReference type="PRINTS" id="PR01047">
    <property type="entry name" value="TRNASYNTHTHR"/>
</dbReference>
<comment type="catalytic activity">
    <reaction evidence="11 12">
        <text>tRNA(Thr) + L-threonine + ATP = L-threonyl-tRNA(Thr) + AMP + diphosphate + H(+)</text>
        <dbReference type="Rhea" id="RHEA:24624"/>
        <dbReference type="Rhea" id="RHEA-COMP:9670"/>
        <dbReference type="Rhea" id="RHEA-COMP:9704"/>
        <dbReference type="ChEBI" id="CHEBI:15378"/>
        <dbReference type="ChEBI" id="CHEBI:30616"/>
        <dbReference type="ChEBI" id="CHEBI:33019"/>
        <dbReference type="ChEBI" id="CHEBI:57926"/>
        <dbReference type="ChEBI" id="CHEBI:78442"/>
        <dbReference type="ChEBI" id="CHEBI:78534"/>
        <dbReference type="ChEBI" id="CHEBI:456215"/>
        <dbReference type="EC" id="6.1.1.3"/>
    </reaction>
</comment>
<sequence>MANNNIKLQNLRHSCAHLLAATILEMYPGAKNAIGPAIDNGFYQDFDLGEHKISENDFPVIENRMHERVLKWDKFTEKQVSVEQAKADFSWNPYKQELIDEFATEGKIITENNPGDFLDLCKGGHCDNPAHELKNFKLLSVAGAYWRGSEKNKMLTRIYGTYFETKDELDKYLWQINEAKKRDHKKIGIELDLFTYSDLVGPGLPLWTPKGTIIRQILDDFVWTLRREKGYQRVEIPHITKSDLYKISGHWDKFKNELFIIKTREGHTFAMKPMNCPHHTQIYNHRQRSYRDLPQRYANTTMCYRDEQTGELSGLSRVRSFTQDDAHVFCRQNQIKDEILKIWDIVDNFYQPFGFNLRVRLSLHDPKNMKAYLGKESSWRSAEKALIDIAKQKKAKYFIATGEAAFYGPKIDFMAYDSLSREWQVATIQLDMNMPDRFDLVCIDENGQQERIVMIHAAIMGSIERFLSILIEHYAGNFPTWLSPVQVLILPVSEKHLLTSHKVFEIMLQDGIRVQIDNDNKTLGAKIRQGVLQKIPYLCIIGDKEEEKSTNTDMKISVRGRTKELGLTSVNEFLKSIKDQVDKKI</sequence>
<evidence type="ECO:0000256" key="8">
    <source>
        <dbReference type="ARBA" id="ARBA00022884"/>
    </source>
</evidence>
<dbReference type="STRING" id="1802074.A3J15_01495"/>
<comment type="caution">
    <text evidence="14">The sequence shown here is derived from an EMBL/GenBank/DDBJ whole genome shotgun (WGS) entry which is preliminary data.</text>
</comment>
<comment type="caution">
    <text evidence="12">Lacks conserved residue(s) required for the propagation of feature annotation.</text>
</comment>
<evidence type="ECO:0000256" key="12">
    <source>
        <dbReference type="HAMAP-Rule" id="MF_00184"/>
    </source>
</evidence>
<evidence type="ECO:0000256" key="2">
    <source>
        <dbReference type="ARBA" id="ARBA00022555"/>
    </source>
</evidence>
<keyword evidence="6 12" id="KW-0862">Zinc</keyword>
<name>A0A1F7JP71_9BACT</name>
<dbReference type="NCBIfam" id="TIGR00418">
    <property type="entry name" value="thrS"/>
    <property type="match status" value="1"/>
</dbReference>
<dbReference type="CDD" id="cd00771">
    <property type="entry name" value="ThrRS_core"/>
    <property type="match status" value="1"/>
</dbReference>
<feature type="binding site" evidence="12">
    <location>
        <position position="456"/>
    </location>
    <ligand>
        <name>Zn(2+)</name>
        <dbReference type="ChEBI" id="CHEBI:29105"/>
        <note>catalytic</note>
    </ligand>
</feature>
<dbReference type="PANTHER" id="PTHR11451:SF44">
    <property type="entry name" value="THREONINE--TRNA LIGASE, CHLOROPLASTIC_MITOCHONDRIAL 2"/>
    <property type="match status" value="1"/>
</dbReference>
<dbReference type="SUPFAM" id="SSF55681">
    <property type="entry name" value="Class II aaRS and biotin synthetases"/>
    <property type="match status" value="1"/>
</dbReference>
<keyword evidence="3 12" id="KW-0436">Ligase</keyword>
<keyword evidence="7 12" id="KW-0067">ATP-binding</keyword>
<dbReference type="InterPro" id="IPR002320">
    <property type="entry name" value="Thr-tRNA-ligase_IIa"/>
</dbReference>
<evidence type="ECO:0000259" key="13">
    <source>
        <dbReference type="PROSITE" id="PS50862"/>
    </source>
</evidence>
<dbReference type="Pfam" id="PF00587">
    <property type="entry name" value="tRNA-synt_2b"/>
    <property type="match status" value="1"/>
</dbReference>
<dbReference type="PANTHER" id="PTHR11451">
    <property type="entry name" value="THREONINE-TRNA LIGASE"/>
    <property type="match status" value="1"/>
</dbReference>
<comment type="subcellular location">
    <subcellularLocation>
        <location evidence="12">Cytoplasm</location>
    </subcellularLocation>
</comment>
<keyword evidence="2 12" id="KW-0820">tRNA-binding</keyword>
<feature type="domain" description="Aminoacyl-transfer RNA synthetases class-II family profile" evidence="13">
    <location>
        <begin position="214"/>
        <end position="479"/>
    </location>
</feature>
<comment type="cofactor">
    <cofactor evidence="12">
        <name>Zn(2+)</name>
        <dbReference type="ChEBI" id="CHEBI:29105"/>
    </cofactor>
    <text evidence="12">Binds 1 zinc ion per subunit.</text>
</comment>
<organism evidence="14 15">
    <name type="scientific">Candidatus Roizmanbacteria bacterium RIFCSPLOWO2_02_FULL_38_10</name>
    <dbReference type="NCBI Taxonomy" id="1802074"/>
    <lineage>
        <taxon>Bacteria</taxon>
        <taxon>Candidatus Roizmaniibacteriota</taxon>
    </lineage>
</organism>
<dbReference type="Proteomes" id="UP000176376">
    <property type="component" value="Unassembled WGS sequence"/>
</dbReference>
<feature type="binding site" evidence="12">
    <location>
        <position position="276"/>
    </location>
    <ligand>
        <name>Zn(2+)</name>
        <dbReference type="ChEBI" id="CHEBI:29105"/>
        <note>catalytic</note>
    </ligand>
</feature>
<dbReference type="SMART" id="SM00863">
    <property type="entry name" value="tRNA_SAD"/>
    <property type="match status" value="1"/>
</dbReference>
<protein>
    <recommendedName>
        <fullName evidence="12">Threonine--tRNA ligase</fullName>
        <ecNumber evidence="12">6.1.1.3</ecNumber>
    </recommendedName>
    <alternativeName>
        <fullName evidence="12">Threonyl-tRNA synthetase</fullName>
        <shortName evidence="12">ThrRS</shortName>
    </alternativeName>
</protein>
<evidence type="ECO:0000256" key="4">
    <source>
        <dbReference type="ARBA" id="ARBA00022723"/>
    </source>
</evidence>
<comment type="similarity">
    <text evidence="1 12">Belongs to the class-II aminoacyl-tRNA synthetase family.</text>
</comment>
<dbReference type="Gene3D" id="3.30.980.10">
    <property type="entry name" value="Threonyl-trna Synthetase, Chain A, domain 2"/>
    <property type="match status" value="1"/>
</dbReference>
<dbReference type="InterPro" id="IPR045864">
    <property type="entry name" value="aa-tRNA-synth_II/BPL/LPL"/>
</dbReference>
<comment type="subunit">
    <text evidence="12">Homodimer.</text>
</comment>
<dbReference type="InterPro" id="IPR004154">
    <property type="entry name" value="Anticodon-bd"/>
</dbReference>
<dbReference type="InterPro" id="IPR018163">
    <property type="entry name" value="Thr/Ala-tRNA-synth_IIc_edit"/>
</dbReference>
<dbReference type="Gene3D" id="3.30.930.10">
    <property type="entry name" value="Bira Bifunctional Protein, Domain 2"/>
    <property type="match status" value="1"/>
</dbReference>
<dbReference type="InterPro" id="IPR006195">
    <property type="entry name" value="aa-tRNA-synth_II"/>
</dbReference>
<evidence type="ECO:0000256" key="6">
    <source>
        <dbReference type="ARBA" id="ARBA00022833"/>
    </source>
</evidence>
<evidence type="ECO:0000256" key="5">
    <source>
        <dbReference type="ARBA" id="ARBA00022741"/>
    </source>
</evidence>
<keyword evidence="4 12" id="KW-0479">Metal-binding</keyword>
<dbReference type="EC" id="6.1.1.3" evidence="12"/>
<dbReference type="Pfam" id="PF03129">
    <property type="entry name" value="HGTP_anticodon"/>
    <property type="match status" value="1"/>
</dbReference>
<feature type="binding site" evidence="12">
    <location>
        <position position="327"/>
    </location>
    <ligand>
        <name>Zn(2+)</name>
        <dbReference type="ChEBI" id="CHEBI:29105"/>
        <note>catalytic</note>
    </ligand>
</feature>
<dbReference type="InterPro" id="IPR047246">
    <property type="entry name" value="ThrRS_anticodon"/>
</dbReference>
<dbReference type="Gene3D" id="3.30.54.20">
    <property type="match status" value="1"/>
</dbReference>
<keyword evidence="8 12" id="KW-0694">RNA-binding</keyword>
<dbReference type="CDD" id="cd00860">
    <property type="entry name" value="ThrRS_anticodon"/>
    <property type="match status" value="1"/>
</dbReference>
<dbReference type="HAMAP" id="MF_00184">
    <property type="entry name" value="Thr_tRNA_synth"/>
    <property type="match status" value="1"/>
</dbReference>